<dbReference type="GO" id="GO:0006412">
    <property type="term" value="P:translation"/>
    <property type="evidence" value="ECO:0007669"/>
    <property type="project" value="UniProtKB-UniRule"/>
</dbReference>
<evidence type="ECO:0000313" key="8">
    <source>
        <dbReference type="Proteomes" id="UP000824145"/>
    </source>
</evidence>
<proteinExistence type="inferred from homology"/>
<feature type="domain" description="Large ribosomal subunit protein uL30-like ferredoxin-like fold" evidence="6">
    <location>
        <begin position="5"/>
        <end position="55"/>
    </location>
</feature>
<dbReference type="GO" id="GO:0022625">
    <property type="term" value="C:cytosolic large ribosomal subunit"/>
    <property type="evidence" value="ECO:0007669"/>
    <property type="project" value="TreeGrafter"/>
</dbReference>
<comment type="caution">
    <text evidence="7">The sequence shown here is derived from an EMBL/GenBank/DDBJ whole genome shotgun (WGS) entry which is preliminary data.</text>
</comment>
<evidence type="ECO:0000256" key="1">
    <source>
        <dbReference type="ARBA" id="ARBA00007594"/>
    </source>
</evidence>
<dbReference type="EMBL" id="DVNJ01000030">
    <property type="protein sequence ID" value="HIU63174.1"/>
    <property type="molecule type" value="Genomic_DNA"/>
</dbReference>
<dbReference type="PANTHER" id="PTHR15892:SF2">
    <property type="entry name" value="LARGE RIBOSOMAL SUBUNIT PROTEIN UL30M"/>
    <property type="match status" value="1"/>
</dbReference>
<dbReference type="Gene3D" id="3.30.1390.20">
    <property type="entry name" value="Ribosomal protein L30, ferredoxin-like fold domain"/>
    <property type="match status" value="1"/>
</dbReference>
<dbReference type="GO" id="GO:0003735">
    <property type="term" value="F:structural constituent of ribosome"/>
    <property type="evidence" value="ECO:0007669"/>
    <property type="project" value="InterPro"/>
</dbReference>
<dbReference type="InterPro" id="IPR016082">
    <property type="entry name" value="Ribosomal_uL30_ferredoxin-like"/>
</dbReference>
<comment type="subunit">
    <text evidence="2 5">Part of the 50S ribosomal subunit.</text>
</comment>
<protein>
    <recommendedName>
        <fullName evidence="5">Large ribosomal subunit protein uL30</fullName>
    </recommendedName>
</protein>
<gene>
    <name evidence="5 7" type="primary">rpmD</name>
    <name evidence="7" type="ORF">IAB07_05365</name>
</gene>
<organism evidence="7 8">
    <name type="scientific">Candidatus Caccalectryoclostridium excrementigallinarum</name>
    <dbReference type="NCBI Taxonomy" id="2840710"/>
    <lineage>
        <taxon>Bacteria</taxon>
        <taxon>Bacillati</taxon>
        <taxon>Bacillota</taxon>
        <taxon>Clostridia</taxon>
        <taxon>Christensenellales</taxon>
        <taxon>Christensenellaceae</taxon>
        <taxon>Christensenellaceae incertae sedis</taxon>
        <taxon>Candidatus Caccalectryoclostridium</taxon>
    </lineage>
</organism>
<dbReference type="AlphaFoldDB" id="A0A9D1MMV0"/>
<dbReference type="InterPro" id="IPR036919">
    <property type="entry name" value="Ribo_uL30_ferredoxin-like_sf"/>
</dbReference>
<sequence length="60" mass="6606">MEKKIKVTLVKSLIGRLENQKANAAALGLKKIGDSNILPDTDCTRGMIRKISHMVKVEEA</sequence>
<name>A0A9D1MMV0_9FIRM</name>
<dbReference type="InterPro" id="IPR005996">
    <property type="entry name" value="Ribosomal_uL30_bac-type"/>
</dbReference>
<reference evidence="7" key="1">
    <citation type="submission" date="2020-10" db="EMBL/GenBank/DDBJ databases">
        <authorList>
            <person name="Gilroy R."/>
        </authorList>
    </citation>
    <scope>NUCLEOTIDE SEQUENCE</scope>
    <source>
        <strain evidence="7">9366</strain>
    </source>
</reference>
<dbReference type="HAMAP" id="MF_01371_B">
    <property type="entry name" value="Ribosomal_uL30_B"/>
    <property type="match status" value="1"/>
</dbReference>
<evidence type="ECO:0000313" key="7">
    <source>
        <dbReference type="EMBL" id="HIU63174.1"/>
    </source>
</evidence>
<evidence type="ECO:0000259" key="6">
    <source>
        <dbReference type="Pfam" id="PF00327"/>
    </source>
</evidence>
<dbReference type="PANTHER" id="PTHR15892">
    <property type="entry name" value="MITOCHONDRIAL RIBOSOMAL PROTEIN L30"/>
    <property type="match status" value="1"/>
</dbReference>
<accession>A0A9D1MMV0</accession>
<evidence type="ECO:0000256" key="2">
    <source>
        <dbReference type="ARBA" id="ARBA00011838"/>
    </source>
</evidence>
<dbReference type="SUPFAM" id="SSF55129">
    <property type="entry name" value="Ribosomal protein L30p/L7e"/>
    <property type="match status" value="1"/>
</dbReference>
<comment type="similarity">
    <text evidence="1 5">Belongs to the universal ribosomal protein uL30 family.</text>
</comment>
<dbReference type="Pfam" id="PF00327">
    <property type="entry name" value="Ribosomal_L30"/>
    <property type="match status" value="1"/>
</dbReference>
<keyword evidence="4 5" id="KW-0687">Ribonucleoprotein</keyword>
<evidence type="ECO:0000256" key="5">
    <source>
        <dbReference type="HAMAP-Rule" id="MF_01371"/>
    </source>
</evidence>
<keyword evidence="3 5" id="KW-0689">Ribosomal protein</keyword>
<dbReference type="CDD" id="cd01658">
    <property type="entry name" value="Ribosomal_L30"/>
    <property type="match status" value="1"/>
</dbReference>
<dbReference type="PIRSF" id="PIRSF002211">
    <property type="entry name" value="Ribosomal_L30_bac-type"/>
    <property type="match status" value="1"/>
</dbReference>
<evidence type="ECO:0000256" key="4">
    <source>
        <dbReference type="ARBA" id="ARBA00023274"/>
    </source>
</evidence>
<reference evidence="7" key="2">
    <citation type="journal article" date="2021" name="PeerJ">
        <title>Extensive microbial diversity within the chicken gut microbiome revealed by metagenomics and culture.</title>
        <authorList>
            <person name="Gilroy R."/>
            <person name="Ravi A."/>
            <person name="Getino M."/>
            <person name="Pursley I."/>
            <person name="Horton D.L."/>
            <person name="Alikhan N.F."/>
            <person name="Baker D."/>
            <person name="Gharbi K."/>
            <person name="Hall N."/>
            <person name="Watson M."/>
            <person name="Adriaenssens E.M."/>
            <person name="Foster-Nyarko E."/>
            <person name="Jarju S."/>
            <person name="Secka A."/>
            <person name="Antonio M."/>
            <person name="Oren A."/>
            <person name="Chaudhuri R.R."/>
            <person name="La Ragione R."/>
            <person name="Hildebrand F."/>
            <person name="Pallen M.J."/>
        </authorList>
    </citation>
    <scope>NUCLEOTIDE SEQUENCE</scope>
    <source>
        <strain evidence="7">9366</strain>
    </source>
</reference>
<dbReference type="NCBIfam" id="TIGR01308">
    <property type="entry name" value="rpmD_bact"/>
    <property type="match status" value="1"/>
</dbReference>
<dbReference type="Proteomes" id="UP000824145">
    <property type="component" value="Unassembled WGS sequence"/>
</dbReference>
<evidence type="ECO:0000256" key="3">
    <source>
        <dbReference type="ARBA" id="ARBA00022980"/>
    </source>
</evidence>